<feature type="signal peptide" evidence="7">
    <location>
        <begin position="1"/>
        <end position="25"/>
    </location>
</feature>
<name>A0ABW9GVP8_9FIRM</name>
<keyword evidence="12" id="KW-1185">Reference proteome</keyword>
<keyword evidence="3 7" id="KW-0732">Signal</keyword>
<dbReference type="InterPro" id="IPR037250">
    <property type="entry name" value="NEAT_dom_sf"/>
</dbReference>
<dbReference type="InterPro" id="IPR001119">
    <property type="entry name" value="SLH_dom"/>
</dbReference>
<evidence type="ECO:0000259" key="8">
    <source>
        <dbReference type="PROSITE" id="PS50222"/>
    </source>
</evidence>
<dbReference type="InterPro" id="IPR006635">
    <property type="entry name" value="NEAT_dom"/>
</dbReference>
<dbReference type="InterPro" id="IPR002048">
    <property type="entry name" value="EF_hand_dom"/>
</dbReference>
<dbReference type="PROSITE" id="PS51450">
    <property type="entry name" value="LRR"/>
    <property type="match status" value="1"/>
</dbReference>
<dbReference type="Gene3D" id="2.60.40.1850">
    <property type="match status" value="2"/>
</dbReference>
<evidence type="ECO:0000256" key="7">
    <source>
        <dbReference type="SAM" id="SignalP"/>
    </source>
</evidence>
<keyword evidence="2" id="KW-0433">Leucine-rich repeat</keyword>
<dbReference type="Pfam" id="PF13855">
    <property type="entry name" value="LRR_8"/>
    <property type="match status" value="2"/>
</dbReference>
<dbReference type="SUPFAM" id="SSF52058">
    <property type="entry name" value="L domain-like"/>
    <property type="match status" value="1"/>
</dbReference>
<evidence type="ECO:0000256" key="6">
    <source>
        <dbReference type="SAM" id="MobiDB-lite"/>
    </source>
</evidence>
<evidence type="ECO:0000256" key="5">
    <source>
        <dbReference type="SAM" id="Coils"/>
    </source>
</evidence>
<dbReference type="PROSITE" id="PS50978">
    <property type="entry name" value="NEAT"/>
    <property type="match status" value="1"/>
</dbReference>
<dbReference type="SMART" id="SM00369">
    <property type="entry name" value="LRR_TYP"/>
    <property type="match status" value="8"/>
</dbReference>
<feature type="domain" description="SLH" evidence="10">
    <location>
        <begin position="2431"/>
        <end position="2494"/>
    </location>
</feature>
<evidence type="ECO:0000313" key="11">
    <source>
        <dbReference type="EMBL" id="MFM9412821.1"/>
    </source>
</evidence>
<dbReference type="CDD" id="cd06920">
    <property type="entry name" value="NEAT"/>
    <property type="match status" value="1"/>
</dbReference>
<dbReference type="Pfam" id="PF05031">
    <property type="entry name" value="NEAT"/>
    <property type="match status" value="1"/>
</dbReference>
<dbReference type="Pfam" id="PF07554">
    <property type="entry name" value="FIVAR"/>
    <property type="match status" value="4"/>
</dbReference>
<dbReference type="InterPro" id="IPR001611">
    <property type="entry name" value="Leu-rich_rpt"/>
</dbReference>
<dbReference type="Pfam" id="PF00395">
    <property type="entry name" value="SLH"/>
    <property type="match status" value="3"/>
</dbReference>
<accession>A0ABW9GVP8</accession>
<keyword evidence="5" id="KW-0175">Coiled coil</keyword>
<proteinExistence type="predicted"/>
<feature type="compositionally biased region" description="Basic and acidic residues" evidence="6">
    <location>
        <begin position="498"/>
        <end position="511"/>
    </location>
</feature>
<dbReference type="InterPro" id="IPR032675">
    <property type="entry name" value="LRR_dom_sf"/>
</dbReference>
<gene>
    <name evidence="11" type="ORF">ACKQTC_00275</name>
</gene>
<evidence type="ECO:0000259" key="9">
    <source>
        <dbReference type="PROSITE" id="PS50978"/>
    </source>
</evidence>
<keyword evidence="4" id="KW-0677">Repeat</keyword>
<dbReference type="RefSeq" id="WP_408976452.1">
    <property type="nucleotide sequence ID" value="NZ_JBJUVG010000001.1"/>
</dbReference>
<dbReference type="PANTHER" id="PTHR24366:SF96">
    <property type="entry name" value="LEUCINE RICH REPEAT CONTAINING 53"/>
    <property type="match status" value="1"/>
</dbReference>
<feature type="domain" description="NEAT" evidence="9">
    <location>
        <begin position="894"/>
        <end position="1022"/>
    </location>
</feature>
<feature type="domain" description="SLH" evidence="10">
    <location>
        <begin position="2373"/>
        <end position="2430"/>
    </location>
</feature>
<evidence type="ECO:0000313" key="12">
    <source>
        <dbReference type="Proteomes" id="UP001631949"/>
    </source>
</evidence>
<dbReference type="InterPro" id="IPR003591">
    <property type="entry name" value="Leu-rich_rpt_typical-subtyp"/>
</dbReference>
<evidence type="ECO:0000256" key="4">
    <source>
        <dbReference type="ARBA" id="ARBA00022737"/>
    </source>
</evidence>
<dbReference type="PROSITE" id="PS00018">
    <property type="entry name" value="EF_HAND_1"/>
    <property type="match status" value="1"/>
</dbReference>
<dbReference type="PANTHER" id="PTHR24366">
    <property type="entry name" value="IG(IMMUNOGLOBULIN) AND LRR(LEUCINE RICH REPEAT) DOMAINS"/>
    <property type="match status" value="1"/>
</dbReference>
<dbReference type="SMART" id="SM00364">
    <property type="entry name" value="LRR_BAC"/>
    <property type="match status" value="3"/>
</dbReference>
<dbReference type="SMART" id="SM00725">
    <property type="entry name" value="NEAT"/>
    <property type="match status" value="1"/>
</dbReference>
<sequence length="2514" mass="273733">MKRAIAILLTLCMLLSMLPSLPARAAGDRLAPPSDVVFSTKSGELEIGFANEPLTAEQKAWLADVGDVEINGEHYKEANQNYSFVREEDRLIISNHNFVLPENTVRILAGQYTAYSQTYPHPTIQKMTDGLSIDGVTLAQAGDDLKTSDCVSIRLTHDYNTTGNAGIYTLIKHGLKSMTIDGKTFNAEDSQDGRQSFFLKNTVLSMYDQTPDGKIAVAHFKGRNDHQVIMTFADGSELKYEDPGYVAPEGKEEPAPAQALDQNTGGMAAGWGFVKFEQAANNWNGAKMESDLPQNQWYDHYIKNIRCVFIDDQHIADRQEIPGDVTLQNDVLAFATYGRVFNGEPHKMVIVFKDGNTITHIDAGYQPPQKPKDLAQYLKDKPTIKDEPSNPSTGEVSQKYIFDVAKFEKGWGDPEITVSFKGFGNEAKAKEVIRDMQTFTVNGKSYRNPDLWTASYKGLICNAQAVITPLYGKDKLDLTFFWKDGTQSTISQAITPVEDPKGPKKPEKPKAPELSTEDQSLEDDDGEVQVTAPAGALPKDVSLSVVAKTAKEVLDGSSAYAKAVADKALVTAFDISFSSGNKEVQPKKPVSVSLPLGTHDPKTLVVYHINKEGQAEKVDPIKVTNNRVNFSADHFSTYALASGKKETAKPDQPKGKLAETYPIERVALEKASWGDSKYMRIYLKNYKKPNDKESREAIEKAFKEATLTLNGQDFTGLTATTGFEAIEINEFDEIGPQLKKAWEAAGDRAKIKVTFADGSHWQNYEEVAKTTADKLAITGIQEKMDWQQKVDSIVLQSEVAKKLSNEEKNALGQELSKASWLVNGETFQDQAVGYTNGMVEGYEVYSVNTAFYEAYAKQSPASIKVTFADGSSWDNGVGAGDPDAKNEYDLTDRLPDGDYTLSFDVTKPDGSASMLAGFLDQKAKLTVEKGKKTVTFLMTSNAQLLIDFAISQEGSFVAAQDAVYGKAEEGRKTYTVPVDGLDQVYDLAILNKMMGGQDSDKGHFDKYTKAKLAFKTPVLKGWKGFDLADKPAIDQAKNDENLRLKLIDQRVDTNGDGKISKEELQKAKGKLDLSNEKIGPTPDVSILKDLGPGVTELYLDANGIESLPDGFFDKMTGLGHLSLSGNKLTSLPKDAFAKNTKLHTLWMEGNGLIALDPTLFANNPGLLELAISRNRITSLPKGLLANNSKLQKLYASGNGLTDIDEETFGQMKRLEELQLGDNRLAQLPHSISRLARLAELNLENNRLTGLPQGMDKLRNLYKVNLSNNAIKALDESFWLRMARNSSGLQNKYPNLDVSGNLLTAIPFDKMLDQGAKFNKFDVSRNYLPATLSPEEAAKLQRLGITIGDGMENFYYPQMTALAPTLTAEAGTLTLQQDLDMLQMALWKFKDVRDWGSFLDPASYLAFVKNKLYKKHHITTINDHLGIAQILNKMGMDWQIRTIIEKQDGDSYREISNALLSNEGHNGQVSDVDPVDDRTFTFADPDMKAGDHYRLTRILTSKTGTAAYTESLRYSVEATAAGEEPAPQPEAASAWTVPIQVLKEKGKMPSMAANVFSKAVEVVKTADGYATTITFKPLSMGGLTGYMQDLDLYETVDDQTLGKVRALPLTNIKKDAKGLTAVTFMSQEKPQDLYYGTVYFTIGEPNGKNTTDANVRLVLNWDQAQATKWSPVDQEKTVAKAALEKAIAQAEAKLADGKTYTDASKQAVEKALTKAKAALNKDTAAMKAATGDLDQAVAQLKEKPTGQQVPIQVFKADEDVPSMASGAVEPEAQVTQVEDGWQVDITFKPMSVGPLKGHLEEAFVYDNLADMTSKKAKELRKPVTVVDSYTDAGKSYPKTIRVMTKDKPTTIGLAVVVDMMKAMGGDGEANMRVVLNWPGDEPAVDQEKVAAKAALEKAIAQAEAKLADGKTYTDASKQAVEKALATAKATLDKDTAALKAASSALNKAVSSLKEKPVIDQDKVKAKADLEKAIAQAEAKLADGKNYTDASKQALKEALAAAKATLNKDTAAMKAAASALNKAVSSLKEKPVIDQDKVKAKADLEKAIAQAEAKLADGKNYTDASKQALKEALAAAKATLDQDTAAMDAARQSLNRAVKGLVVASKPAPEERSLKVKAFIRHASKDQASMANRAFYPEVDVVEKGDEATYTLYFKTMTLQGLEGHITSVSVDGETAEAVAGRDSTYAYGFRFTRPSQKEKELKLTFNVDMMAGVSQDAILVLDWSGKTKPPVAGPNQVDPAADQDKEALKDKDLKALVAEAEGLIKDPKYADKDLKALKAAVEEAKAAQSEKEEDKAKQALIQAISDLKTAGQKKADQPPTNQPTQPAAKAFSLTQPKGGYISGYPNGTFRPDQLVNRAEAAAMLAQFVLTQQKANQLPKDALADSWYTDSLRTLIGAGLLSGYEDGTARPDKTMTRAEMIALIGRMKGLAPQAAQYTDLTAGHWAYQAIGGAQKAGIVAGYPDGSFKPDQGVSRAEMVAMVNRAFGYTGTTTGRAFTDLTPGHWAYGEIQKAARA</sequence>
<comment type="subcellular location">
    <subcellularLocation>
        <location evidence="1">Cell envelope</location>
    </subcellularLocation>
</comment>
<evidence type="ECO:0000259" key="10">
    <source>
        <dbReference type="PROSITE" id="PS51272"/>
    </source>
</evidence>
<feature type="domain" description="EF-hand" evidence="8">
    <location>
        <begin position="1049"/>
        <end position="1074"/>
    </location>
</feature>
<dbReference type="Proteomes" id="UP001631949">
    <property type="component" value="Unassembled WGS sequence"/>
</dbReference>
<dbReference type="Gene3D" id="3.80.10.10">
    <property type="entry name" value="Ribonuclease Inhibitor"/>
    <property type="match status" value="2"/>
</dbReference>
<feature type="domain" description="SLH" evidence="10">
    <location>
        <begin position="2313"/>
        <end position="2372"/>
    </location>
</feature>
<dbReference type="SUPFAM" id="SSF158911">
    <property type="entry name" value="NEAT domain-like"/>
    <property type="match status" value="1"/>
</dbReference>
<dbReference type="PROSITE" id="PS51272">
    <property type="entry name" value="SLH"/>
    <property type="match status" value="3"/>
</dbReference>
<feature type="region of interest" description="Disordered" evidence="6">
    <location>
        <begin position="492"/>
        <end position="526"/>
    </location>
</feature>
<evidence type="ECO:0000256" key="2">
    <source>
        <dbReference type="ARBA" id="ARBA00022614"/>
    </source>
</evidence>
<comment type="caution">
    <text evidence="11">The sequence shown here is derived from an EMBL/GenBank/DDBJ whole genome shotgun (WGS) entry which is preliminary data.</text>
</comment>
<organism evidence="11 12">
    <name type="scientific">Peptococcus simiae</name>
    <dbReference type="NCBI Taxonomy" id="1643805"/>
    <lineage>
        <taxon>Bacteria</taxon>
        <taxon>Bacillati</taxon>
        <taxon>Bacillota</taxon>
        <taxon>Clostridia</taxon>
        <taxon>Eubacteriales</taxon>
        <taxon>Peptococcaceae</taxon>
        <taxon>Peptococcus</taxon>
    </lineage>
</organism>
<dbReference type="Gene3D" id="1.20.1270.90">
    <property type="entry name" value="AF1782-like"/>
    <property type="match status" value="3"/>
</dbReference>
<evidence type="ECO:0000256" key="3">
    <source>
        <dbReference type="ARBA" id="ARBA00022729"/>
    </source>
</evidence>
<dbReference type="PROSITE" id="PS50222">
    <property type="entry name" value="EF_HAND_2"/>
    <property type="match status" value="1"/>
</dbReference>
<dbReference type="InterPro" id="IPR018247">
    <property type="entry name" value="EF_Hand_1_Ca_BS"/>
</dbReference>
<feature type="compositionally biased region" description="Acidic residues" evidence="6">
    <location>
        <begin position="515"/>
        <end position="526"/>
    </location>
</feature>
<reference evidence="11 12" key="1">
    <citation type="journal article" date="2016" name="Int. J. Syst. Evol. Microbiol.">
        <title>Peptococcus simiae sp. nov., isolated from rhesus macaque faeces and emended description of the genus Peptococcus.</title>
        <authorList>
            <person name="Shkoporov A.N."/>
            <person name="Efimov B.A."/>
            <person name="Kondova I."/>
            <person name="Ouwerling B."/>
            <person name="Chaplin A.V."/>
            <person name="Shcherbakova V.A."/>
            <person name="Langermans J.A.M."/>
        </authorList>
    </citation>
    <scope>NUCLEOTIDE SEQUENCE [LARGE SCALE GENOMIC DNA]</scope>
    <source>
        <strain evidence="11 12">M108</strain>
    </source>
</reference>
<feature type="coiled-coil region" evidence="5">
    <location>
        <begin position="2039"/>
        <end position="2084"/>
    </location>
</feature>
<feature type="chain" id="PRO_5046324496" evidence="7">
    <location>
        <begin position="26"/>
        <end position="2514"/>
    </location>
</feature>
<dbReference type="EMBL" id="JBJUVG010000001">
    <property type="protein sequence ID" value="MFM9412821.1"/>
    <property type="molecule type" value="Genomic_DNA"/>
</dbReference>
<evidence type="ECO:0000256" key="1">
    <source>
        <dbReference type="ARBA" id="ARBA00004196"/>
    </source>
</evidence>
<protein>
    <submittedName>
        <fullName evidence="11">S-layer homology domain-containing protein</fullName>
    </submittedName>
</protein>